<name>A0ABV5GHN9_9FLAO</name>
<evidence type="ECO:0000313" key="1">
    <source>
        <dbReference type="EMBL" id="MFB9090589.1"/>
    </source>
</evidence>
<evidence type="ECO:0000313" key="2">
    <source>
        <dbReference type="Proteomes" id="UP001589576"/>
    </source>
</evidence>
<keyword evidence="2" id="KW-1185">Reference proteome</keyword>
<proteinExistence type="predicted"/>
<dbReference type="Proteomes" id="UP001589576">
    <property type="component" value="Unassembled WGS sequence"/>
</dbReference>
<comment type="caution">
    <text evidence="1">The sequence shown here is derived from an EMBL/GenBank/DDBJ whole genome shotgun (WGS) entry which is preliminary data.</text>
</comment>
<sequence>MKKIIFILIAFLVTKANAQILVKINDKLITANQTISADAIKKMEVSLAKPVLLKPNSQGKARLYVELLGTDDKVIEGYTVEKEGYNEYDQLLKNTKNSYVVYQEGGENKTFRFTLNAPPTLKAVLQQAGTNPINKLVKVKVSLMFSDKTVDAFGEVHYGYRYDLVPVFQFNIKNESTDGSIALLEIGSTFTSAIATQVKYVSQEKYKGFFYDEVNPLFTSKDVVKCYFEEGKYYVTLIFNTIDVKNKTQDDYLTDLKNSLETFLQSISNQCNKNISRDLPPVKFSDWDKVMPCSVNDKIVIPSLDGKKNKSYLSEAILKPAELGQLKGLKFNSIVLKPNCGFSSGETWGSANVYFLKHPKNNKQILMVFAIKQDKTETIENAKIAEDRIATFLSAQKF</sequence>
<evidence type="ECO:0008006" key="3">
    <source>
        <dbReference type="Google" id="ProtNLM"/>
    </source>
</evidence>
<reference evidence="1 2" key="1">
    <citation type="submission" date="2024-09" db="EMBL/GenBank/DDBJ databases">
        <authorList>
            <person name="Sun Q."/>
            <person name="Mori K."/>
        </authorList>
    </citation>
    <scope>NUCLEOTIDE SEQUENCE [LARGE SCALE GENOMIC DNA]</scope>
    <source>
        <strain evidence="1 2">CECT 8460</strain>
    </source>
</reference>
<gene>
    <name evidence="1" type="ORF">ACFFUU_13315</name>
</gene>
<protein>
    <recommendedName>
        <fullName evidence="3">Class A beta-lactamase</fullName>
    </recommendedName>
</protein>
<organism evidence="1 2">
    <name type="scientific">Flavobacterium paronense</name>
    <dbReference type="NCBI Taxonomy" id="1392775"/>
    <lineage>
        <taxon>Bacteria</taxon>
        <taxon>Pseudomonadati</taxon>
        <taxon>Bacteroidota</taxon>
        <taxon>Flavobacteriia</taxon>
        <taxon>Flavobacteriales</taxon>
        <taxon>Flavobacteriaceae</taxon>
        <taxon>Flavobacterium</taxon>
    </lineage>
</organism>
<accession>A0ABV5GHN9</accession>
<dbReference type="RefSeq" id="WP_290284531.1">
    <property type="nucleotide sequence ID" value="NZ_JAUFQN010000019.1"/>
</dbReference>
<dbReference type="EMBL" id="JBHMFB010000044">
    <property type="protein sequence ID" value="MFB9090589.1"/>
    <property type="molecule type" value="Genomic_DNA"/>
</dbReference>